<gene>
    <name evidence="2" type="ORF">NEMBOFW57_001498</name>
</gene>
<sequence>MPTTTTTNNNNNNNKGQASGALKPDALTSRRGAISVQTPGELRSLRFHHNDKDKLLQYKPTREAAAAGAGAGAGAGAKKGEEKKKKA</sequence>
<proteinExistence type="predicted"/>
<feature type="region of interest" description="Disordered" evidence="1">
    <location>
        <begin position="60"/>
        <end position="87"/>
    </location>
</feature>
<evidence type="ECO:0000256" key="1">
    <source>
        <dbReference type="SAM" id="MobiDB-lite"/>
    </source>
</evidence>
<evidence type="ECO:0000313" key="2">
    <source>
        <dbReference type="EMBL" id="KAG7291479.1"/>
    </source>
</evidence>
<dbReference type="AlphaFoldDB" id="A0AAD4F1M5"/>
<feature type="compositionally biased region" description="Basic and acidic residues" evidence="1">
    <location>
        <begin position="78"/>
        <end position="87"/>
    </location>
</feature>
<comment type="caution">
    <text evidence="2">The sequence shown here is derived from an EMBL/GenBank/DDBJ whole genome shotgun (WGS) entry which is preliminary data.</text>
</comment>
<organism evidence="2 3">
    <name type="scientific">Staphylotrichum longicolle</name>
    <dbReference type="NCBI Taxonomy" id="669026"/>
    <lineage>
        <taxon>Eukaryota</taxon>
        <taxon>Fungi</taxon>
        <taxon>Dikarya</taxon>
        <taxon>Ascomycota</taxon>
        <taxon>Pezizomycotina</taxon>
        <taxon>Sordariomycetes</taxon>
        <taxon>Sordariomycetidae</taxon>
        <taxon>Sordariales</taxon>
        <taxon>Chaetomiaceae</taxon>
        <taxon>Staphylotrichum</taxon>
    </lineage>
</organism>
<evidence type="ECO:0000313" key="3">
    <source>
        <dbReference type="Proteomes" id="UP001197093"/>
    </source>
</evidence>
<protein>
    <submittedName>
        <fullName evidence="2">Uncharacterized protein</fullName>
    </submittedName>
</protein>
<reference evidence="2" key="1">
    <citation type="submission" date="2023-02" db="EMBL/GenBank/DDBJ databases">
        <authorList>
            <person name="Palmer J.M."/>
        </authorList>
    </citation>
    <scope>NUCLEOTIDE SEQUENCE</scope>
    <source>
        <strain evidence="2">FW57</strain>
    </source>
</reference>
<keyword evidence="3" id="KW-1185">Reference proteome</keyword>
<name>A0AAD4F1M5_9PEZI</name>
<dbReference type="EMBL" id="JAHCVI010000001">
    <property type="protein sequence ID" value="KAG7291479.1"/>
    <property type="molecule type" value="Genomic_DNA"/>
</dbReference>
<feature type="region of interest" description="Disordered" evidence="1">
    <location>
        <begin position="1"/>
        <end position="48"/>
    </location>
</feature>
<dbReference type="Proteomes" id="UP001197093">
    <property type="component" value="Unassembled WGS sequence"/>
</dbReference>
<accession>A0AAD4F1M5</accession>
<feature type="compositionally biased region" description="Low complexity" evidence="1">
    <location>
        <begin position="1"/>
        <end position="14"/>
    </location>
</feature>